<feature type="transmembrane region" description="Helical" evidence="6">
    <location>
        <begin position="136"/>
        <end position="154"/>
    </location>
</feature>
<feature type="transmembrane region" description="Helical" evidence="6">
    <location>
        <begin position="82"/>
        <end position="107"/>
    </location>
</feature>
<keyword evidence="2" id="KW-1003">Cell membrane</keyword>
<dbReference type="InterPro" id="IPR019108">
    <property type="entry name" value="Caa3_assmbl_CtaG-rel"/>
</dbReference>
<accession>A0A7W3JQ65</accession>
<feature type="transmembrane region" description="Helical" evidence="6">
    <location>
        <begin position="161"/>
        <end position="180"/>
    </location>
</feature>
<dbReference type="PANTHER" id="PTHR34820:SF4">
    <property type="entry name" value="INNER MEMBRANE PROTEIN YEBZ"/>
    <property type="match status" value="1"/>
</dbReference>
<keyword evidence="3 6" id="KW-0812">Transmembrane</keyword>
<evidence type="ECO:0000256" key="6">
    <source>
        <dbReference type="SAM" id="Phobius"/>
    </source>
</evidence>
<dbReference type="Pfam" id="PF09678">
    <property type="entry name" value="Caa3_CtaG"/>
    <property type="match status" value="1"/>
</dbReference>
<dbReference type="AlphaFoldDB" id="A0A7W3JQ65"/>
<keyword evidence="5 6" id="KW-0472">Membrane</keyword>
<feature type="transmembrane region" description="Helical" evidence="6">
    <location>
        <begin position="192"/>
        <end position="217"/>
    </location>
</feature>
<sequence>MNPRVLRAVGPSILALTAALGLIWGLAYGGGADPLQIADPGPVVRWGLPAATMLVNISAAGMLGTLVLALYALKASERAFEVALDTASISAAIFTVASALTGFFTFVNITNAAPSADALFGEQLGRFLIQQEVGRTWLITTIAGAVLTVLTFAVRGWTSTLFVAILAAAALVPMGTQGHSGELSTHNLAMTALILHMIGAAVWVGGLVLLVVIRPVLTRDEMGGVLRRYSSLAIVAFVAVAASGVARTTVSVQSWAGFISPYGALLAVKVIVLIAIGMLAAWYRLRLISKIGQETVSRLFWLLIAIEVAFMGIASGVAVALARTAPPADETVPVVRTPAELLTSSPLPPELTIARWFTSWEIDLLWAFVVAFGVFFYLAGVWRLHRRGDKWPIYRTALWLLGMALLFWVTCGPLNVYQDYLFSVHMMGHMLLTMAIPLLLVPGSPITLAARAIEKRQDGSRGGREWILWAVHTPVARVVTNPFFTAAMFVGSLWVFYYTDLFRWSLYDHLGHEWMVAHFLITGYLFVQSLIGIDPVPYRFPYAFRLLTLITVMATHAFFGVAIMMQSTLFIAEWFGSMGREWGLTPLADQYTGGGVAWSVGEIPTLILAITVAIQWSRNDDRLQRRTDRQADRTGDAELAEYNAQLQALADKDARAAR</sequence>
<dbReference type="PANTHER" id="PTHR34820">
    <property type="entry name" value="INNER MEMBRANE PROTEIN YEBZ"/>
    <property type="match status" value="1"/>
</dbReference>
<feature type="transmembrane region" description="Helical" evidence="6">
    <location>
        <begin position="262"/>
        <end position="283"/>
    </location>
</feature>
<dbReference type="InterPro" id="IPR032694">
    <property type="entry name" value="CopC/D"/>
</dbReference>
<comment type="subcellular location">
    <subcellularLocation>
        <location evidence="1">Cell membrane</location>
        <topology evidence="1">Multi-pass membrane protein</topology>
    </subcellularLocation>
</comment>
<protein>
    <submittedName>
        <fullName evidence="8">Putative copper resistance protein D</fullName>
    </submittedName>
</protein>
<feature type="transmembrane region" description="Helical" evidence="6">
    <location>
        <begin position="429"/>
        <end position="453"/>
    </location>
</feature>
<feature type="transmembrane region" description="Helical" evidence="6">
    <location>
        <begin position="299"/>
        <end position="322"/>
    </location>
</feature>
<name>A0A7W3JQ65_9MICO</name>
<proteinExistence type="predicted"/>
<feature type="transmembrane region" description="Helical" evidence="6">
    <location>
        <begin position="364"/>
        <end position="384"/>
    </location>
</feature>
<comment type="caution">
    <text evidence="8">The sequence shown here is derived from an EMBL/GenBank/DDBJ whole genome shotgun (WGS) entry which is preliminary data.</text>
</comment>
<feature type="transmembrane region" description="Helical" evidence="6">
    <location>
        <begin position="595"/>
        <end position="616"/>
    </location>
</feature>
<dbReference type="Pfam" id="PF05425">
    <property type="entry name" value="CopD"/>
    <property type="match status" value="1"/>
</dbReference>
<feature type="transmembrane region" description="Helical" evidence="6">
    <location>
        <begin position="546"/>
        <end position="575"/>
    </location>
</feature>
<dbReference type="InterPro" id="IPR008457">
    <property type="entry name" value="Cu-R_CopD_dom"/>
</dbReference>
<evidence type="ECO:0000259" key="7">
    <source>
        <dbReference type="Pfam" id="PF05425"/>
    </source>
</evidence>
<evidence type="ECO:0000256" key="1">
    <source>
        <dbReference type="ARBA" id="ARBA00004651"/>
    </source>
</evidence>
<dbReference type="Proteomes" id="UP000526083">
    <property type="component" value="Unassembled WGS sequence"/>
</dbReference>
<evidence type="ECO:0000256" key="4">
    <source>
        <dbReference type="ARBA" id="ARBA00022989"/>
    </source>
</evidence>
<keyword evidence="9" id="KW-1185">Reference proteome</keyword>
<dbReference type="GO" id="GO:0005886">
    <property type="term" value="C:plasma membrane"/>
    <property type="evidence" value="ECO:0007669"/>
    <property type="project" value="UniProtKB-SubCell"/>
</dbReference>
<feature type="transmembrane region" description="Helical" evidence="6">
    <location>
        <begin position="53"/>
        <end position="73"/>
    </location>
</feature>
<feature type="transmembrane region" description="Helical" evidence="6">
    <location>
        <begin position="474"/>
        <end position="496"/>
    </location>
</feature>
<dbReference type="EMBL" id="JACGWY010000004">
    <property type="protein sequence ID" value="MBA8816984.1"/>
    <property type="molecule type" value="Genomic_DNA"/>
</dbReference>
<dbReference type="RefSeq" id="WP_167045314.1">
    <property type="nucleotide sequence ID" value="NZ_JAAOZB010000001.1"/>
</dbReference>
<dbReference type="GO" id="GO:0006825">
    <property type="term" value="P:copper ion transport"/>
    <property type="evidence" value="ECO:0007669"/>
    <property type="project" value="InterPro"/>
</dbReference>
<feature type="transmembrane region" description="Helical" evidence="6">
    <location>
        <begin position="396"/>
        <end position="417"/>
    </location>
</feature>
<evidence type="ECO:0000256" key="5">
    <source>
        <dbReference type="ARBA" id="ARBA00023136"/>
    </source>
</evidence>
<keyword evidence="4 6" id="KW-1133">Transmembrane helix</keyword>
<feature type="transmembrane region" description="Helical" evidence="6">
    <location>
        <begin position="516"/>
        <end position="534"/>
    </location>
</feature>
<evidence type="ECO:0000256" key="2">
    <source>
        <dbReference type="ARBA" id="ARBA00022475"/>
    </source>
</evidence>
<feature type="domain" description="Copper resistance protein D" evidence="7">
    <location>
        <begin position="225"/>
        <end position="321"/>
    </location>
</feature>
<evidence type="ECO:0000313" key="8">
    <source>
        <dbReference type="EMBL" id="MBA8816984.1"/>
    </source>
</evidence>
<feature type="transmembrane region" description="Helical" evidence="6">
    <location>
        <begin position="229"/>
        <end position="250"/>
    </location>
</feature>
<evidence type="ECO:0000313" key="9">
    <source>
        <dbReference type="Proteomes" id="UP000526083"/>
    </source>
</evidence>
<organism evidence="8 9">
    <name type="scientific">Microbacterium halimionae</name>
    <dbReference type="NCBI Taxonomy" id="1526413"/>
    <lineage>
        <taxon>Bacteria</taxon>
        <taxon>Bacillati</taxon>
        <taxon>Actinomycetota</taxon>
        <taxon>Actinomycetes</taxon>
        <taxon>Micrococcales</taxon>
        <taxon>Microbacteriaceae</taxon>
        <taxon>Microbacterium</taxon>
    </lineage>
</organism>
<gene>
    <name evidence="8" type="ORF">FHX48_002078</name>
</gene>
<reference evidence="8 9" key="1">
    <citation type="submission" date="2020-07" db="EMBL/GenBank/DDBJ databases">
        <title>Sequencing the genomes of 1000 actinobacteria strains.</title>
        <authorList>
            <person name="Klenk H.-P."/>
        </authorList>
    </citation>
    <scope>NUCLEOTIDE SEQUENCE [LARGE SCALE GENOMIC DNA]</scope>
    <source>
        <strain evidence="8 9">DSM 27576</strain>
    </source>
</reference>
<evidence type="ECO:0000256" key="3">
    <source>
        <dbReference type="ARBA" id="ARBA00022692"/>
    </source>
</evidence>